<evidence type="ECO:0000256" key="3">
    <source>
        <dbReference type="ARBA" id="ARBA00022692"/>
    </source>
</evidence>
<keyword evidence="4 6" id="KW-1133">Transmembrane helix</keyword>
<keyword evidence="5 6" id="KW-0472">Membrane</keyword>
<accession>A0A1B6HHF0</accession>
<proteinExistence type="inferred from homology"/>
<comment type="similarity">
    <text evidence="2 6">Belongs to the peroxisomal membrane protein PXMP2/4 family.</text>
</comment>
<evidence type="ECO:0000313" key="7">
    <source>
        <dbReference type="EMBL" id="JAS74088.1"/>
    </source>
</evidence>
<evidence type="ECO:0000256" key="6">
    <source>
        <dbReference type="RuleBase" id="RU363053"/>
    </source>
</evidence>
<evidence type="ECO:0008006" key="8">
    <source>
        <dbReference type="Google" id="ProtNLM"/>
    </source>
</evidence>
<feature type="transmembrane region" description="Helical" evidence="6">
    <location>
        <begin position="119"/>
        <end position="138"/>
    </location>
</feature>
<name>A0A1B6HHF0_9HEMI</name>
<dbReference type="GO" id="GO:0061668">
    <property type="term" value="P:mitochondrial ribosome assembly"/>
    <property type="evidence" value="ECO:0007669"/>
    <property type="project" value="TreeGrafter"/>
</dbReference>
<dbReference type="AlphaFoldDB" id="A0A1B6HHF0"/>
<protein>
    <recommendedName>
        <fullName evidence="8">Mpv17-like protein 2</fullName>
    </recommendedName>
</protein>
<dbReference type="PANTHER" id="PTHR11266:SF81">
    <property type="entry name" value="GH12661P-RELATED"/>
    <property type="match status" value="1"/>
</dbReference>
<comment type="subcellular location">
    <subcellularLocation>
        <location evidence="1">Membrane</location>
        <topology evidence="1">Multi-pass membrane protein</topology>
    </subcellularLocation>
</comment>
<dbReference type="InterPro" id="IPR007248">
    <property type="entry name" value="Mpv17_PMP22"/>
</dbReference>
<dbReference type="PANTHER" id="PTHR11266">
    <property type="entry name" value="PEROXISOMAL MEMBRANE PROTEIN 2, PXMP2 MPV17"/>
    <property type="match status" value="1"/>
</dbReference>
<dbReference type="EMBL" id="GECU01033618">
    <property type="protein sequence ID" value="JAS74088.1"/>
    <property type="molecule type" value="Transcribed_RNA"/>
</dbReference>
<feature type="transmembrane region" description="Helical" evidence="6">
    <location>
        <begin position="78"/>
        <end position="99"/>
    </location>
</feature>
<dbReference type="Pfam" id="PF04117">
    <property type="entry name" value="Mpv17_PMP22"/>
    <property type="match status" value="1"/>
</dbReference>
<reference evidence="7" key="1">
    <citation type="submission" date="2015-11" db="EMBL/GenBank/DDBJ databases">
        <title>De novo transcriptome assembly of four potential Pierce s Disease insect vectors from Arizona vineyards.</title>
        <authorList>
            <person name="Tassone E.E."/>
        </authorList>
    </citation>
    <scope>NUCLEOTIDE SEQUENCE</scope>
</reference>
<evidence type="ECO:0000256" key="5">
    <source>
        <dbReference type="ARBA" id="ARBA00023136"/>
    </source>
</evidence>
<evidence type="ECO:0000256" key="1">
    <source>
        <dbReference type="ARBA" id="ARBA00004141"/>
    </source>
</evidence>
<keyword evidence="3 6" id="KW-0812">Transmembrane</keyword>
<sequence length="240" mass="28140">MLKLSSNLKVVVFRYFHTLTKNKVTVTRQLHDFTHKKLLGKYLFLTNTISSGILMAVGDGVQQQIEFYRNVHKSEKYDWIRTMNMAIVGLALGSAQHFFYRYIDQILPKRTFQSVCRKIFLDQIIASPCAIFIFFYGLGLLEDGNFAGAHSEMKHKFFTIYVMDWMVWPPTQYLNFAYLSAKYRVVYINFVTMLYDVFLSYVKYTKEFHLSQLVSFPEWMVRCATCPLALTEAAFHAHHP</sequence>
<evidence type="ECO:0000256" key="4">
    <source>
        <dbReference type="ARBA" id="ARBA00022989"/>
    </source>
</evidence>
<feature type="transmembrane region" description="Helical" evidence="6">
    <location>
        <begin position="38"/>
        <end position="58"/>
    </location>
</feature>
<dbReference type="GO" id="GO:0005739">
    <property type="term" value="C:mitochondrion"/>
    <property type="evidence" value="ECO:0007669"/>
    <property type="project" value="TreeGrafter"/>
</dbReference>
<dbReference type="GO" id="GO:0016020">
    <property type="term" value="C:membrane"/>
    <property type="evidence" value="ECO:0007669"/>
    <property type="project" value="UniProtKB-SubCell"/>
</dbReference>
<evidence type="ECO:0000256" key="2">
    <source>
        <dbReference type="ARBA" id="ARBA00006824"/>
    </source>
</evidence>
<gene>
    <name evidence="7" type="ORF">g.32117</name>
</gene>
<feature type="transmembrane region" description="Helical" evidence="6">
    <location>
        <begin position="185"/>
        <end position="202"/>
    </location>
</feature>
<organism evidence="7">
    <name type="scientific">Homalodisca liturata</name>
    <dbReference type="NCBI Taxonomy" id="320908"/>
    <lineage>
        <taxon>Eukaryota</taxon>
        <taxon>Metazoa</taxon>
        <taxon>Ecdysozoa</taxon>
        <taxon>Arthropoda</taxon>
        <taxon>Hexapoda</taxon>
        <taxon>Insecta</taxon>
        <taxon>Pterygota</taxon>
        <taxon>Neoptera</taxon>
        <taxon>Paraneoptera</taxon>
        <taxon>Hemiptera</taxon>
        <taxon>Auchenorrhyncha</taxon>
        <taxon>Membracoidea</taxon>
        <taxon>Cicadellidae</taxon>
        <taxon>Cicadellinae</taxon>
        <taxon>Proconiini</taxon>
        <taxon>Homalodisca</taxon>
    </lineage>
</organism>